<name>A0A8J5UW55_9ASCO</name>
<evidence type="ECO:0000256" key="2">
    <source>
        <dbReference type="ARBA" id="ARBA00022695"/>
    </source>
</evidence>
<dbReference type="Proteomes" id="UP000694255">
    <property type="component" value="Unassembled WGS sequence"/>
</dbReference>
<dbReference type="GO" id="GO:0016787">
    <property type="term" value="F:hydrolase activity"/>
    <property type="evidence" value="ECO:0007669"/>
    <property type="project" value="UniProtKB-KW"/>
</dbReference>
<accession>A0A8J5UW55</accession>
<keyword evidence="1" id="KW-0808">Transferase</keyword>
<sequence>MVTIHTDASNDSGIFADSKGVSRIVPCHSGKFQGSTFNYSIFQKELFAIHNTLQANYPLTSYTDVICIFCDNKALVDACVISDTLTRCRNPETVQASSYAVKEALMEFGSHFMADVESHSSKIRIRITTWYFQCSAISFNKVGLTDGKLVKLEMNGYFTRPVISNDSGIGEILIVIHNDRGHMKYVDDM</sequence>
<evidence type="ECO:0000256" key="3">
    <source>
        <dbReference type="ARBA" id="ARBA00022722"/>
    </source>
</evidence>
<dbReference type="GO" id="GO:0004519">
    <property type="term" value="F:endonuclease activity"/>
    <property type="evidence" value="ECO:0007669"/>
    <property type="project" value="UniProtKB-KW"/>
</dbReference>
<comment type="caution">
    <text evidence="8">The sequence shown here is derived from an EMBL/GenBank/DDBJ whole genome shotgun (WGS) entry which is preliminary data.</text>
</comment>
<keyword evidence="5" id="KW-0378">Hydrolase</keyword>
<dbReference type="GeneID" id="73470523"/>
<keyword evidence="6" id="KW-0695">RNA-directed DNA polymerase</keyword>
<organism evidence="8 9">
    <name type="scientific">[Candida] subhashii</name>
    <dbReference type="NCBI Taxonomy" id="561895"/>
    <lineage>
        <taxon>Eukaryota</taxon>
        <taxon>Fungi</taxon>
        <taxon>Dikarya</taxon>
        <taxon>Ascomycota</taxon>
        <taxon>Saccharomycotina</taxon>
        <taxon>Pichiomycetes</taxon>
        <taxon>Debaryomycetaceae</taxon>
        <taxon>Spathaspora</taxon>
    </lineage>
</organism>
<evidence type="ECO:0000256" key="4">
    <source>
        <dbReference type="ARBA" id="ARBA00022759"/>
    </source>
</evidence>
<evidence type="ECO:0000313" key="9">
    <source>
        <dbReference type="Proteomes" id="UP000694255"/>
    </source>
</evidence>
<evidence type="ECO:0000256" key="5">
    <source>
        <dbReference type="ARBA" id="ARBA00022801"/>
    </source>
</evidence>
<reference evidence="8 9" key="1">
    <citation type="journal article" date="2021" name="DNA Res.">
        <title>Genome analysis of Candida subhashii reveals its hybrid nature and dual mitochondrial genome conformations.</title>
        <authorList>
            <person name="Mixao V."/>
            <person name="Hegedusova E."/>
            <person name="Saus E."/>
            <person name="Pryszcz L.P."/>
            <person name="Cillingova A."/>
            <person name="Nosek J."/>
            <person name="Gabaldon T."/>
        </authorList>
    </citation>
    <scope>NUCLEOTIDE SEQUENCE [LARGE SCALE GENOMIC DNA]</scope>
    <source>
        <strain evidence="8 9">CBS 10753</strain>
    </source>
</reference>
<evidence type="ECO:0000259" key="7">
    <source>
        <dbReference type="Pfam" id="PF17917"/>
    </source>
</evidence>
<dbReference type="RefSeq" id="XP_049262968.1">
    <property type="nucleotide sequence ID" value="XM_049407607.1"/>
</dbReference>
<dbReference type="GO" id="GO:0003964">
    <property type="term" value="F:RNA-directed DNA polymerase activity"/>
    <property type="evidence" value="ECO:0007669"/>
    <property type="project" value="UniProtKB-KW"/>
</dbReference>
<evidence type="ECO:0000313" key="8">
    <source>
        <dbReference type="EMBL" id="KAG7662735.1"/>
    </source>
</evidence>
<dbReference type="AlphaFoldDB" id="A0A8J5UW55"/>
<keyword evidence="3" id="KW-0540">Nuclease</keyword>
<keyword evidence="2" id="KW-0548">Nucleotidyltransferase</keyword>
<dbReference type="InterPro" id="IPR041373">
    <property type="entry name" value="RT_RNaseH"/>
</dbReference>
<gene>
    <name evidence="8" type="ORF">J8A68_003723</name>
</gene>
<keyword evidence="9" id="KW-1185">Reference proteome</keyword>
<dbReference type="EMBL" id="JAGSYN010000163">
    <property type="protein sequence ID" value="KAG7662735.1"/>
    <property type="molecule type" value="Genomic_DNA"/>
</dbReference>
<proteinExistence type="predicted"/>
<protein>
    <recommendedName>
        <fullName evidence="7">Reverse transcriptase RNase H-like domain-containing protein</fullName>
    </recommendedName>
</protein>
<feature type="domain" description="Reverse transcriptase RNase H-like" evidence="7">
    <location>
        <begin position="3"/>
        <end position="76"/>
    </location>
</feature>
<evidence type="ECO:0000256" key="6">
    <source>
        <dbReference type="ARBA" id="ARBA00022918"/>
    </source>
</evidence>
<dbReference type="Pfam" id="PF17917">
    <property type="entry name" value="RT_RNaseH"/>
    <property type="match status" value="1"/>
</dbReference>
<keyword evidence="4" id="KW-0255">Endonuclease</keyword>
<evidence type="ECO:0000256" key="1">
    <source>
        <dbReference type="ARBA" id="ARBA00022679"/>
    </source>
</evidence>